<dbReference type="SUPFAM" id="SSF51556">
    <property type="entry name" value="Metallo-dependent hydrolases"/>
    <property type="match status" value="1"/>
</dbReference>
<dbReference type="Proteomes" id="UP001595526">
    <property type="component" value="Unassembled WGS sequence"/>
</dbReference>
<keyword evidence="2" id="KW-1185">Reference proteome</keyword>
<dbReference type="PANTHER" id="PTHR47176">
    <property type="entry name" value="OSJNBA0020J04.13 PROTEIN"/>
    <property type="match status" value="1"/>
</dbReference>
<keyword evidence="1" id="KW-0378">Hydrolase</keyword>
<dbReference type="InterPro" id="IPR032466">
    <property type="entry name" value="Metal_Hydrolase"/>
</dbReference>
<protein>
    <submittedName>
        <fullName evidence="1">TatD family hydrolase</fullName>
    </submittedName>
</protein>
<accession>A0ABV7JN94</accession>
<dbReference type="EMBL" id="JBHRTA010000009">
    <property type="protein sequence ID" value="MFC3196782.1"/>
    <property type="molecule type" value="Genomic_DNA"/>
</dbReference>
<organism evidence="1 2">
    <name type="scientific">Parapedobacter deserti</name>
    <dbReference type="NCBI Taxonomy" id="1912957"/>
    <lineage>
        <taxon>Bacteria</taxon>
        <taxon>Pseudomonadati</taxon>
        <taxon>Bacteroidota</taxon>
        <taxon>Sphingobacteriia</taxon>
        <taxon>Sphingobacteriales</taxon>
        <taxon>Sphingobacteriaceae</taxon>
        <taxon>Parapedobacter</taxon>
    </lineage>
</organism>
<dbReference type="Pfam" id="PF01026">
    <property type="entry name" value="TatD_DNase"/>
    <property type="match status" value="1"/>
</dbReference>
<dbReference type="PANTHER" id="PTHR47176:SF1">
    <property type="entry name" value="OS04G0577500 PROTEIN"/>
    <property type="match status" value="1"/>
</dbReference>
<dbReference type="Gene3D" id="3.20.20.140">
    <property type="entry name" value="Metal-dependent hydrolases"/>
    <property type="match status" value="1"/>
</dbReference>
<proteinExistence type="predicted"/>
<dbReference type="PIRSF" id="PIRSF005902">
    <property type="entry name" value="DNase_TatD"/>
    <property type="match status" value="1"/>
</dbReference>
<dbReference type="RefSeq" id="WP_379019834.1">
    <property type="nucleotide sequence ID" value="NZ_JBHRTA010000009.1"/>
</dbReference>
<gene>
    <name evidence="1" type="ORF">ACFOET_04065</name>
</gene>
<reference evidence="2" key="1">
    <citation type="journal article" date="2019" name="Int. J. Syst. Evol. Microbiol.">
        <title>The Global Catalogue of Microorganisms (GCM) 10K type strain sequencing project: providing services to taxonomists for standard genome sequencing and annotation.</title>
        <authorList>
            <consortium name="The Broad Institute Genomics Platform"/>
            <consortium name="The Broad Institute Genome Sequencing Center for Infectious Disease"/>
            <person name="Wu L."/>
            <person name="Ma J."/>
        </authorList>
    </citation>
    <scope>NUCLEOTIDE SEQUENCE [LARGE SCALE GENOMIC DNA]</scope>
    <source>
        <strain evidence="2">KCTC 52416</strain>
    </source>
</reference>
<sequence length="196" mass="22579">MIKDLANAEHAEKYWISLGLHPWYLTTDNVDAQLAVLENHINDRNVKLLGECGFDRLRGPDLSVQRAVFQRQAELAVEHRKPMIIHCVRAFDELQAYGKRFADRVPMVIHGFNKSPQLANQLIRQGFFLSFGVAILDETSNAAKTLRQIEQPFFLETDDHHTTIETIYEQAAFLRHMTVHELKDVIFAGWKEIALI</sequence>
<dbReference type="InterPro" id="IPR001130">
    <property type="entry name" value="TatD-like"/>
</dbReference>
<dbReference type="GO" id="GO:0016787">
    <property type="term" value="F:hydrolase activity"/>
    <property type="evidence" value="ECO:0007669"/>
    <property type="project" value="UniProtKB-KW"/>
</dbReference>
<name>A0ABV7JN94_9SPHI</name>
<evidence type="ECO:0000313" key="2">
    <source>
        <dbReference type="Proteomes" id="UP001595526"/>
    </source>
</evidence>
<evidence type="ECO:0000313" key="1">
    <source>
        <dbReference type="EMBL" id="MFC3196782.1"/>
    </source>
</evidence>
<comment type="caution">
    <text evidence="1">The sequence shown here is derived from an EMBL/GenBank/DDBJ whole genome shotgun (WGS) entry which is preliminary data.</text>
</comment>